<comment type="caution">
    <text evidence="3">The sequence shown here is derived from an EMBL/GenBank/DDBJ whole genome shotgun (WGS) entry which is preliminary data.</text>
</comment>
<proteinExistence type="predicted"/>
<dbReference type="RefSeq" id="WP_017126071.1">
    <property type="nucleotide sequence ID" value="NZ_JACAQE010000002.1"/>
</dbReference>
<dbReference type="Proteomes" id="UP000517547">
    <property type="component" value="Unassembled WGS sequence"/>
</dbReference>
<dbReference type="CDD" id="cd23445">
    <property type="entry name" value="beta-trefoil_Ricin_HA17-like"/>
    <property type="match status" value="1"/>
</dbReference>
<feature type="region of interest" description="Disordered" evidence="1">
    <location>
        <begin position="1"/>
        <end position="22"/>
    </location>
</feature>
<dbReference type="AlphaFoldDB" id="A0A7Y7XXY0"/>
<dbReference type="EMBL" id="JACAQE010000002">
    <property type="protein sequence ID" value="NWC13147.1"/>
    <property type="molecule type" value="Genomic_DNA"/>
</dbReference>
<organism evidence="3 4">
    <name type="scientific">Pseudomonas gingeri</name>
    <dbReference type="NCBI Taxonomy" id="117681"/>
    <lineage>
        <taxon>Bacteria</taxon>
        <taxon>Pseudomonadati</taxon>
        <taxon>Pseudomonadota</taxon>
        <taxon>Gammaproteobacteria</taxon>
        <taxon>Pseudomonadales</taxon>
        <taxon>Pseudomonadaceae</taxon>
        <taxon>Pseudomonas</taxon>
    </lineage>
</organism>
<evidence type="ECO:0000256" key="1">
    <source>
        <dbReference type="SAM" id="MobiDB-lite"/>
    </source>
</evidence>
<sequence length="172" mass="19160">MQDEHTPDDRENPEQAIQGAPGSPVKIQQGVYKIYTHLSGSKLVSMSLSGNDPDSRNVRLYQDSSAAESTWSISPLSNDAYLMRNGKMPQLAIRQVSGNNIYAEYQASPISFSAFYWFFKNAGNGYMYIENRSYGHVMDVKGSNTADNTDIIGWPYTGTANQKFRLVKIGDV</sequence>
<evidence type="ECO:0000313" key="4">
    <source>
        <dbReference type="Proteomes" id="UP000517547"/>
    </source>
</evidence>
<dbReference type="Pfam" id="PF14200">
    <property type="entry name" value="RicinB_lectin_2"/>
    <property type="match status" value="1"/>
</dbReference>
<dbReference type="SUPFAM" id="SSF50370">
    <property type="entry name" value="Ricin B-like lectins"/>
    <property type="match status" value="1"/>
</dbReference>
<feature type="compositionally biased region" description="Basic and acidic residues" evidence="1">
    <location>
        <begin position="1"/>
        <end position="13"/>
    </location>
</feature>
<evidence type="ECO:0000313" key="3">
    <source>
        <dbReference type="EMBL" id="NWC13147.1"/>
    </source>
</evidence>
<protein>
    <submittedName>
        <fullName evidence="3">RICIN domain-containing protein</fullName>
    </submittedName>
</protein>
<dbReference type="InterPro" id="IPR035992">
    <property type="entry name" value="Ricin_B-like_lectins"/>
</dbReference>
<name>A0A7Y7XXY0_9PSED</name>
<evidence type="ECO:0000259" key="2">
    <source>
        <dbReference type="Pfam" id="PF14200"/>
    </source>
</evidence>
<dbReference type="InterPro" id="IPR000772">
    <property type="entry name" value="Ricin_B_lectin"/>
</dbReference>
<reference evidence="3 4" key="1">
    <citation type="submission" date="2020-04" db="EMBL/GenBank/DDBJ databases">
        <title>Molecular characterization of pseudomonads from Agaricus bisporus reveal novel blotch 2 pathogens in Western Europe.</title>
        <authorList>
            <person name="Taparia T."/>
            <person name="Krijger M."/>
            <person name="Haynes E."/>
            <person name="Elpinstone J.G."/>
            <person name="Noble R."/>
            <person name="Van Der Wolf J."/>
        </authorList>
    </citation>
    <scope>NUCLEOTIDE SEQUENCE [LARGE SCALE GENOMIC DNA]</scope>
    <source>
        <strain evidence="3 4">IPO3738</strain>
    </source>
</reference>
<gene>
    <name evidence="3" type="ORF">HX845_05825</name>
</gene>
<accession>A0A7Y7XXY0</accession>
<dbReference type="Gene3D" id="2.80.10.50">
    <property type="match status" value="1"/>
</dbReference>
<feature type="domain" description="Ricin B lectin" evidence="2">
    <location>
        <begin position="117"/>
        <end position="170"/>
    </location>
</feature>